<evidence type="ECO:0000256" key="1">
    <source>
        <dbReference type="SAM" id="MobiDB-lite"/>
    </source>
</evidence>
<accession>A0A5J4ZBC1</accession>
<organism evidence="2 3">
    <name type="scientific">Nyssa sinensis</name>
    <dbReference type="NCBI Taxonomy" id="561372"/>
    <lineage>
        <taxon>Eukaryota</taxon>
        <taxon>Viridiplantae</taxon>
        <taxon>Streptophyta</taxon>
        <taxon>Embryophyta</taxon>
        <taxon>Tracheophyta</taxon>
        <taxon>Spermatophyta</taxon>
        <taxon>Magnoliopsida</taxon>
        <taxon>eudicotyledons</taxon>
        <taxon>Gunneridae</taxon>
        <taxon>Pentapetalae</taxon>
        <taxon>asterids</taxon>
        <taxon>Cornales</taxon>
        <taxon>Nyssaceae</taxon>
        <taxon>Nyssa</taxon>
    </lineage>
</organism>
<name>A0A5J4ZBC1_9ASTE</name>
<dbReference type="OrthoDB" id="436405at2759"/>
<dbReference type="EMBL" id="CM018052">
    <property type="protein sequence ID" value="KAA8515014.1"/>
    <property type="molecule type" value="Genomic_DNA"/>
</dbReference>
<dbReference type="AlphaFoldDB" id="A0A5J4ZBC1"/>
<reference evidence="2 3" key="1">
    <citation type="submission" date="2019-09" db="EMBL/GenBank/DDBJ databases">
        <title>A chromosome-level genome assembly of the Chinese tupelo Nyssa sinensis.</title>
        <authorList>
            <person name="Yang X."/>
            <person name="Kang M."/>
            <person name="Yang Y."/>
            <person name="Xiong H."/>
            <person name="Wang M."/>
            <person name="Zhang Z."/>
            <person name="Wang Z."/>
            <person name="Wu H."/>
            <person name="Ma T."/>
            <person name="Liu J."/>
            <person name="Xi Z."/>
        </authorList>
    </citation>
    <scope>NUCLEOTIDE SEQUENCE [LARGE SCALE GENOMIC DNA]</scope>
    <source>
        <strain evidence="2">J267</strain>
        <tissue evidence="2">Leaf</tissue>
    </source>
</reference>
<gene>
    <name evidence="2" type="ORF">F0562_018199</name>
</gene>
<evidence type="ECO:0000313" key="3">
    <source>
        <dbReference type="Proteomes" id="UP000325577"/>
    </source>
</evidence>
<feature type="region of interest" description="Disordered" evidence="1">
    <location>
        <begin position="1"/>
        <end position="26"/>
    </location>
</feature>
<proteinExistence type="predicted"/>
<evidence type="ECO:0000313" key="2">
    <source>
        <dbReference type="EMBL" id="KAA8515014.1"/>
    </source>
</evidence>
<sequence>MWWSGSSKIMMKKKKGSKLESNGFQVGEQQESDEVMMYRKKDINFHKVTCEQEVCMTHLEDDIQHVEVNFYVRGLHGTGRVYTEMFGDKVGTSSGSSRS</sequence>
<protein>
    <submittedName>
        <fullName evidence="2">Uncharacterized protein</fullName>
    </submittedName>
</protein>
<dbReference type="Proteomes" id="UP000325577">
    <property type="component" value="Linkage Group LG9"/>
</dbReference>
<keyword evidence="3" id="KW-1185">Reference proteome</keyword>